<keyword evidence="2" id="KW-1185">Reference proteome</keyword>
<proteinExistence type="predicted"/>
<dbReference type="EMBL" id="CP034170">
    <property type="protein sequence ID" value="AZI58005.1"/>
    <property type="molecule type" value="Genomic_DNA"/>
</dbReference>
<gene>
    <name evidence="1" type="ORF">EH165_07480</name>
</gene>
<dbReference type="AlphaFoldDB" id="A0A3G8ZMD5"/>
<dbReference type="Proteomes" id="UP000268084">
    <property type="component" value="Chromosome"/>
</dbReference>
<dbReference type="KEGG" id="nak:EH165_07480"/>
<sequence>MTLDGGENSSLGDNFAAAEALDKCEKGNADPGTPTPRCSALGVAAGVSGLVTSPDVARFAGAFGAELVETESDEIEWVGAELVETGWVGADWGGTELFDDANTDA</sequence>
<evidence type="ECO:0000313" key="1">
    <source>
        <dbReference type="EMBL" id="AZI58005.1"/>
    </source>
</evidence>
<reference evidence="1 2" key="1">
    <citation type="submission" date="2018-11" db="EMBL/GenBank/DDBJ databases">
        <authorList>
            <person name="Da X."/>
        </authorList>
    </citation>
    <scope>NUCLEOTIDE SEQUENCE [LARGE SCALE GENOMIC DNA]</scope>
    <source>
        <strain evidence="1 2">S14-144</strain>
    </source>
</reference>
<organism evidence="1 2">
    <name type="scientific">Nakamurella antarctica</name>
    <dbReference type="NCBI Taxonomy" id="1902245"/>
    <lineage>
        <taxon>Bacteria</taxon>
        <taxon>Bacillati</taxon>
        <taxon>Actinomycetota</taxon>
        <taxon>Actinomycetes</taxon>
        <taxon>Nakamurellales</taxon>
        <taxon>Nakamurellaceae</taxon>
        <taxon>Nakamurella</taxon>
    </lineage>
</organism>
<protein>
    <submittedName>
        <fullName evidence="1">Uncharacterized protein</fullName>
    </submittedName>
</protein>
<accession>A0A3G8ZMD5</accession>
<reference evidence="1 2" key="2">
    <citation type="submission" date="2018-12" db="EMBL/GenBank/DDBJ databases">
        <title>Nakamurella antarcticus sp. nov., isolated from Antarctica South Shetland Islands soil.</title>
        <authorList>
            <person name="Peng F."/>
        </authorList>
    </citation>
    <scope>NUCLEOTIDE SEQUENCE [LARGE SCALE GENOMIC DNA]</scope>
    <source>
        <strain evidence="1 2">S14-144</strain>
    </source>
</reference>
<evidence type="ECO:0000313" key="2">
    <source>
        <dbReference type="Proteomes" id="UP000268084"/>
    </source>
</evidence>
<name>A0A3G8ZMD5_9ACTN</name>
<dbReference type="RefSeq" id="WP_124798915.1">
    <property type="nucleotide sequence ID" value="NZ_CP034170.1"/>
</dbReference>